<evidence type="ECO:0000313" key="7">
    <source>
        <dbReference type="Proteomes" id="UP001595973"/>
    </source>
</evidence>
<name>A0ABV9KC37_9RHOB</name>
<dbReference type="InterPro" id="IPR036259">
    <property type="entry name" value="MFS_trans_sf"/>
</dbReference>
<dbReference type="PANTHER" id="PTHR23521:SF3">
    <property type="entry name" value="MFS TRANSPORTER"/>
    <property type="match status" value="1"/>
</dbReference>
<gene>
    <name evidence="6" type="ORF">ACFO5X_02930</name>
</gene>
<dbReference type="InterPro" id="IPR011701">
    <property type="entry name" value="MFS"/>
</dbReference>
<keyword evidence="1 4" id="KW-0812">Transmembrane</keyword>
<feature type="transmembrane region" description="Helical" evidence="4">
    <location>
        <begin position="14"/>
        <end position="35"/>
    </location>
</feature>
<evidence type="ECO:0000259" key="5">
    <source>
        <dbReference type="PROSITE" id="PS50850"/>
    </source>
</evidence>
<protein>
    <submittedName>
        <fullName evidence="6">Nitrate/nitrite transporter</fullName>
    </submittedName>
</protein>
<dbReference type="EMBL" id="JBHSGI010000002">
    <property type="protein sequence ID" value="MFC4667499.1"/>
    <property type="molecule type" value="Genomic_DNA"/>
</dbReference>
<feature type="domain" description="Major facilitator superfamily (MFS) profile" evidence="5">
    <location>
        <begin position="12"/>
        <end position="398"/>
    </location>
</feature>
<sequence>MGSTRASEGIGRNITLLVLAEIGAMSLWFVSAAILPELTKEMALAPWRAGLLSTAVQIGFVLGALALAIHGTSDRFDPRRVFAVSALVAALSTTALVALPPGSFGQIAARSLTGFCLAGAYPVGMKIAVGWTVRRRGLIVGILVGALTLGSAAPHGLALLGGADWRITVFLASGLATVGAGLVLLMKLGPHHATAPARFDPAALTLAWRSRPVRLAYAGYLCHMWELYAFWAWIALALRASFQLAGLAEAAQTARLVAFAAIALGGLFCVPAGALADRIGKARVAGATMAISGTLALATAVSFGGAPWLTALLAILWGIFVIPDSAQFSALVADAAPPDRAGSLMTFQTALGFLLTAVTIQTAPILAGAFGWPVVLAAFGIGPLIGVEAMRRLDHLRRASLLR</sequence>
<feature type="transmembrane region" description="Helical" evidence="4">
    <location>
        <begin position="215"/>
        <end position="236"/>
    </location>
</feature>
<dbReference type="PANTHER" id="PTHR23521">
    <property type="entry name" value="TRANSPORTER MFS SUPERFAMILY"/>
    <property type="match status" value="1"/>
</dbReference>
<feature type="transmembrane region" description="Helical" evidence="4">
    <location>
        <begin position="107"/>
        <end position="125"/>
    </location>
</feature>
<evidence type="ECO:0000256" key="4">
    <source>
        <dbReference type="SAM" id="Phobius"/>
    </source>
</evidence>
<comment type="caution">
    <text evidence="6">The sequence shown here is derived from an EMBL/GenBank/DDBJ whole genome shotgun (WGS) entry which is preliminary data.</text>
</comment>
<keyword evidence="2 4" id="KW-1133">Transmembrane helix</keyword>
<feature type="transmembrane region" description="Helical" evidence="4">
    <location>
        <begin position="81"/>
        <end position="101"/>
    </location>
</feature>
<evidence type="ECO:0000313" key="6">
    <source>
        <dbReference type="EMBL" id="MFC4667499.1"/>
    </source>
</evidence>
<dbReference type="Gene3D" id="1.20.1250.20">
    <property type="entry name" value="MFS general substrate transporter like domains"/>
    <property type="match status" value="2"/>
</dbReference>
<feature type="transmembrane region" description="Helical" evidence="4">
    <location>
        <begin position="369"/>
        <end position="390"/>
    </location>
</feature>
<reference evidence="7" key="1">
    <citation type="journal article" date="2019" name="Int. J. Syst. Evol. Microbiol.">
        <title>The Global Catalogue of Microorganisms (GCM) 10K type strain sequencing project: providing services to taxonomists for standard genome sequencing and annotation.</title>
        <authorList>
            <consortium name="The Broad Institute Genomics Platform"/>
            <consortium name="The Broad Institute Genome Sequencing Center for Infectious Disease"/>
            <person name="Wu L."/>
            <person name="Ma J."/>
        </authorList>
    </citation>
    <scope>NUCLEOTIDE SEQUENCE [LARGE SCALE GENOMIC DNA]</scope>
    <source>
        <strain evidence="7">CGMCC 4.7283</strain>
    </source>
</reference>
<dbReference type="SUPFAM" id="SSF103473">
    <property type="entry name" value="MFS general substrate transporter"/>
    <property type="match status" value="1"/>
</dbReference>
<feature type="transmembrane region" description="Helical" evidence="4">
    <location>
        <begin position="47"/>
        <end position="69"/>
    </location>
</feature>
<feature type="transmembrane region" description="Helical" evidence="4">
    <location>
        <begin position="256"/>
        <end position="276"/>
    </location>
</feature>
<evidence type="ECO:0000256" key="3">
    <source>
        <dbReference type="ARBA" id="ARBA00023136"/>
    </source>
</evidence>
<evidence type="ECO:0000256" key="1">
    <source>
        <dbReference type="ARBA" id="ARBA00022692"/>
    </source>
</evidence>
<organism evidence="6 7">
    <name type="scientific">Seohaeicola nanhaiensis</name>
    <dbReference type="NCBI Taxonomy" id="1387282"/>
    <lineage>
        <taxon>Bacteria</taxon>
        <taxon>Pseudomonadati</taxon>
        <taxon>Pseudomonadota</taxon>
        <taxon>Alphaproteobacteria</taxon>
        <taxon>Rhodobacterales</taxon>
        <taxon>Roseobacteraceae</taxon>
        <taxon>Seohaeicola</taxon>
    </lineage>
</organism>
<dbReference type="InterPro" id="IPR020846">
    <property type="entry name" value="MFS_dom"/>
</dbReference>
<keyword evidence="3 4" id="KW-0472">Membrane</keyword>
<feature type="transmembrane region" description="Helical" evidence="4">
    <location>
        <begin position="165"/>
        <end position="185"/>
    </location>
</feature>
<dbReference type="PROSITE" id="PS50850">
    <property type="entry name" value="MFS"/>
    <property type="match status" value="1"/>
</dbReference>
<dbReference type="Proteomes" id="UP001595973">
    <property type="component" value="Unassembled WGS sequence"/>
</dbReference>
<proteinExistence type="predicted"/>
<dbReference type="Pfam" id="PF07690">
    <property type="entry name" value="MFS_1"/>
    <property type="match status" value="1"/>
</dbReference>
<dbReference type="RefSeq" id="WP_380715724.1">
    <property type="nucleotide sequence ID" value="NZ_JBHSGI010000002.1"/>
</dbReference>
<feature type="transmembrane region" description="Helical" evidence="4">
    <location>
        <begin position="137"/>
        <end position="159"/>
    </location>
</feature>
<accession>A0ABV9KC37</accession>
<evidence type="ECO:0000256" key="2">
    <source>
        <dbReference type="ARBA" id="ARBA00022989"/>
    </source>
</evidence>
<keyword evidence="7" id="KW-1185">Reference proteome</keyword>